<dbReference type="GO" id="GO:0016740">
    <property type="term" value="F:transferase activity"/>
    <property type="evidence" value="ECO:0007669"/>
    <property type="project" value="UniProtKB-KW"/>
</dbReference>
<gene>
    <name evidence="3" type="ORF">SE18_08880</name>
</gene>
<keyword evidence="4" id="KW-1185">Reference proteome</keyword>
<dbReference type="InterPro" id="IPR001173">
    <property type="entry name" value="Glyco_trans_2-like"/>
</dbReference>
<keyword evidence="3" id="KW-0808">Transferase</keyword>
<dbReference type="InterPro" id="IPR029044">
    <property type="entry name" value="Nucleotide-diphossugar_trans"/>
</dbReference>
<evidence type="ECO:0000313" key="3">
    <source>
        <dbReference type="EMBL" id="KPL88792.1"/>
    </source>
</evidence>
<keyword evidence="1" id="KW-0472">Membrane</keyword>
<dbReference type="STRING" id="70996.SE18_08880"/>
<dbReference type="AlphaFoldDB" id="A0A0P6YH37"/>
<evidence type="ECO:0000256" key="1">
    <source>
        <dbReference type="SAM" id="Phobius"/>
    </source>
</evidence>
<dbReference type="EMBL" id="LGKP01000015">
    <property type="protein sequence ID" value="KPL88792.1"/>
    <property type="molecule type" value="Genomic_DNA"/>
</dbReference>
<proteinExistence type="predicted"/>
<dbReference type="SUPFAM" id="SSF53448">
    <property type="entry name" value="Nucleotide-diphospho-sugar transferases"/>
    <property type="match status" value="1"/>
</dbReference>
<dbReference type="Proteomes" id="UP000050277">
    <property type="component" value="Unassembled WGS sequence"/>
</dbReference>
<dbReference type="PANTHER" id="PTHR48090">
    <property type="entry name" value="UNDECAPRENYL-PHOSPHATE 4-DEOXY-4-FORMAMIDO-L-ARABINOSE TRANSFERASE-RELATED"/>
    <property type="match status" value="1"/>
</dbReference>
<dbReference type="RefSeq" id="WP_054534087.1">
    <property type="nucleotide sequence ID" value="NZ_LGKP01000015.1"/>
</dbReference>
<feature type="domain" description="Glycosyltransferase 2-like" evidence="2">
    <location>
        <begin position="22"/>
        <end position="172"/>
    </location>
</feature>
<evidence type="ECO:0000259" key="2">
    <source>
        <dbReference type="Pfam" id="PF00535"/>
    </source>
</evidence>
<name>A0A0P6YH37_9CHLR</name>
<dbReference type="Pfam" id="PF00535">
    <property type="entry name" value="Glycos_transf_2"/>
    <property type="match status" value="1"/>
</dbReference>
<dbReference type="Gene3D" id="3.90.550.10">
    <property type="entry name" value="Spore Coat Polysaccharide Biosynthesis Protein SpsA, Chain A"/>
    <property type="match status" value="1"/>
</dbReference>
<reference evidence="3 4" key="1">
    <citation type="submission" date="2015-07" db="EMBL/GenBank/DDBJ databases">
        <title>Whole genome sequence of Herpetosiphon geysericola DSM 7119.</title>
        <authorList>
            <person name="Hemp J."/>
            <person name="Ward L.M."/>
            <person name="Pace L.A."/>
            <person name="Fischer W.W."/>
        </authorList>
    </citation>
    <scope>NUCLEOTIDE SEQUENCE [LARGE SCALE GENOMIC DNA]</scope>
    <source>
        <strain evidence="3 4">DSM 7119</strain>
    </source>
</reference>
<sequence>MERTTLASAQTTTSSPFPWTVSIVIPAFNEAATIGGVVREVRTRYPELEIIVVDDHSNDATVEIATEAGARVITRPYNIGNGAGVKTGVRAATGEIVIIMDGDGQHNPADIERLLSYIGAYDMVIGARSRAGQENWLRWLGNSALNGLGSYLTGMEMQDLTSGFRAFRRSILLDYIHLLPNQFSWPTTSALAFAKAGYHVRFEPIAMQRRQGGRSKQKLLKNGFKFTIIILRIISLFNPIRVFMPVSGFFFVLCIISYVLGALNDNNWLHLPPTALFCLIATMFFFCFGLLAETIAALRFERIRQ</sequence>
<evidence type="ECO:0000313" key="4">
    <source>
        <dbReference type="Proteomes" id="UP000050277"/>
    </source>
</evidence>
<feature type="transmembrane region" description="Helical" evidence="1">
    <location>
        <begin position="274"/>
        <end position="298"/>
    </location>
</feature>
<dbReference type="PANTHER" id="PTHR48090:SF7">
    <property type="entry name" value="RFBJ PROTEIN"/>
    <property type="match status" value="1"/>
</dbReference>
<feature type="transmembrane region" description="Helical" evidence="1">
    <location>
        <begin position="242"/>
        <end position="262"/>
    </location>
</feature>
<organism evidence="3 4">
    <name type="scientific">Herpetosiphon geysericola</name>
    <dbReference type="NCBI Taxonomy" id="70996"/>
    <lineage>
        <taxon>Bacteria</taxon>
        <taxon>Bacillati</taxon>
        <taxon>Chloroflexota</taxon>
        <taxon>Chloroflexia</taxon>
        <taxon>Herpetosiphonales</taxon>
        <taxon>Herpetosiphonaceae</taxon>
        <taxon>Herpetosiphon</taxon>
    </lineage>
</organism>
<keyword evidence="1" id="KW-0812">Transmembrane</keyword>
<protein>
    <submittedName>
        <fullName evidence="3">Glycosyl transferase</fullName>
    </submittedName>
</protein>
<dbReference type="CDD" id="cd04179">
    <property type="entry name" value="DPM_DPG-synthase_like"/>
    <property type="match status" value="1"/>
</dbReference>
<accession>A0A0P6YH37</accession>
<comment type="caution">
    <text evidence="3">The sequence shown here is derived from an EMBL/GenBank/DDBJ whole genome shotgun (WGS) entry which is preliminary data.</text>
</comment>
<dbReference type="OrthoDB" id="9810303at2"/>
<keyword evidence="1" id="KW-1133">Transmembrane helix</keyword>
<dbReference type="InterPro" id="IPR050256">
    <property type="entry name" value="Glycosyltransferase_2"/>
</dbReference>